<dbReference type="InterPro" id="IPR036962">
    <property type="entry name" value="Glyco_hydro_3_N_sf"/>
</dbReference>
<keyword evidence="13" id="KW-0624">Polysaccharide degradation</keyword>
<evidence type="ECO:0000256" key="10">
    <source>
        <dbReference type="ARBA" id="ARBA00023180"/>
    </source>
</evidence>
<organism evidence="16 17">
    <name type="scientific">Elasticomyces elasticus</name>
    <dbReference type="NCBI Taxonomy" id="574655"/>
    <lineage>
        <taxon>Eukaryota</taxon>
        <taxon>Fungi</taxon>
        <taxon>Dikarya</taxon>
        <taxon>Ascomycota</taxon>
        <taxon>Pezizomycotina</taxon>
        <taxon>Dothideomycetes</taxon>
        <taxon>Dothideomycetidae</taxon>
        <taxon>Mycosphaerellales</taxon>
        <taxon>Teratosphaeriaceae</taxon>
        <taxon>Elasticomyces</taxon>
    </lineage>
</organism>
<feature type="domain" description="Fibronectin type III-like" evidence="15">
    <location>
        <begin position="686"/>
        <end position="752"/>
    </location>
</feature>
<evidence type="ECO:0000313" key="17">
    <source>
        <dbReference type="Proteomes" id="UP001310594"/>
    </source>
</evidence>
<evidence type="ECO:0000256" key="13">
    <source>
        <dbReference type="ARBA" id="ARBA00023326"/>
    </source>
</evidence>
<gene>
    <name evidence="16" type="ORF">LTR97_010589</name>
</gene>
<keyword evidence="9" id="KW-0136">Cellulose degradation</keyword>
<dbReference type="SMART" id="SM01217">
    <property type="entry name" value="Fn3_like"/>
    <property type="match status" value="1"/>
</dbReference>
<dbReference type="Pfam" id="PF14310">
    <property type="entry name" value="Fn3-like"/>
    <property type="match status" value="1"/>
</dbReference>
<dbReference type="PRINTS" id="PR00133">
    <property type="entry name" value="GLHYDRLASE3"/>
</dbReference>
<evidence type="ECO:0000313" key="16">
    <source>
        <dbReference type="EMBL" id="KAK5693113.1"/>
    </source>
</evidence>
<dbReference type="FunFam" id="2.60.40.10:FF:000757">
    <property type="entry name" value="Beta-glucosidase G"/>
    <property type="match status" value="1"/>
</dbReference>
<dbReference type="InterPro" id="IPR026891">
    <property type="entry name" value="Fn3-like"/>
</dbReference>
<keyword evidence="6" id="KW-0964">Secreted</keyword>
<protein>
    <recommendedName>
        <fullName evidence="5">beta-glucosidase</fullName>
        <ecNumber evidence="5">3.2.1.21</ecNumber>
    </recommendedName>
</protein>
<accession>A0AAN7W3U7</accession>
<evidence type="ECO:0000256" key="11">
    <source>
        <dbReference type="ARBA" id="ARBA00023277"/>
    </source>
</evidence>
<proteinExistence type="inferred from homology"/>
<dbReference type="EC" id="3.2.1.21" evidence="5"/>
<dbReference type="InterPro" id="IPR050288">
    <property type="entry name" value="Cellulose_deg_GH3"/>
</dbReference>
<dbReference type="Proteomes" id="UP001310594">
    <property type="component" value="Unassembled WGS sequence"/>
</dbReference>
<feature type="signal peptide" evidence="14">
    <location>
        <begin position="1"/>
        <end position="20"/>
    </location>
</feature>
<dbReference type="InterPro" id="IPR001764">
    <property type="entry name" value="Glyco_hydro_3_N"/>
</dbReference>
<keyword evidence="8" id="KW-0378">Hydrolase</keyword>
<dbReference type="SUPFAM" id="SSF52279">
    <property type="entry name" value="Beta-D-glucan exohydrolase, C-terminal domain"/>
    <property type="match status" value="1"/>
</dbReference>
<dbReference type="EMBL" id="JAVRQU010000018">
    <property type="protein sequence ID" value="KAK5693113.1"/>
    <property type="molecule type" value="Genomic_DNA"/>
</dbReference>
<comment type="subcellular location">
    <subcellularLocation>
        <location evidence="2">Secreted</location>
    </subcellularLocation>
</comment>
<dbReference type="Pfam" id="PF01915">
    <property type="entry name" value="Glyco_hydro_3_C"/>
    <property type="match status" value="1"/>
</dbReference>
<evidence type="ECO:0000259" key="15">
    <source>
        <dbReference type="SMART" id="SM01217"/>
    </source>
</evidence>
<name>A0AAN7W3U7_9PEZI</name>
<evidence type="ECO:0000256" key="12">
    <source>
        <dbReference type="ARBA" id="ARBA00023295"/>
    </source>
</evidence>
<dbReference type="Gene3D" id="3.40.50.1700">
    <property type="entry name" value="Glycoside hydrolase family 3 C-terminal domain"/>
    <property type="match status" value="1"/>
</dbReference>
<comment type="pathway">
    <text evidence="3">Glycan metabolism; cellulose degradation.</text>
</comment>
<comment type="caution">
    <text evidence="16">The sequence shown here is derived from an EMBL/GenBank/DDBJ whole genome shotgun (WGS) entry which is preliminary data.</text>
</comment>
<keyword evidence="10" id="KW-0325">Glycoprotein</keyword>
<dbReference type="InterPro" id="IPR036881">
    <property type="entry name" value="Glyco_hydro_3_C_sf"/>
</dbReference>
<dbReference type="FunFam" id="3.20.20.300:FF:000002">
    <property type="entry name" value="Probable beta-glucosidase"/>
    <property type="match status" value="1"/>
</dbReference>
<dbReference type="Gene3D" id="2.60.40.10">
    <property type="entry name" value="Immunoglobulins"/>
    <property type="match status" value="1"/>
</dbReference>
<dbReference type="Pfam" id="PF00933">
    <property type="entry name" value="Glyco_hydro_3"/>
    <property type="match status" value="1"/>
</dbReference>
<reference evidence="16" key="1">
    <citation type="submission" date="2023-08" db="EMBL/GenBank/DDBJ databases">
        <title>Black Yeasts Isolated from many extreme environments.</title>
        <authorList>
            <person name="Coleine C."/>
            <person name="Stajich J.E."/>
            <person name="Selbmann L."/>
        </authorList>
    </citation>
    <scope>NUCLEOTIDE SEQUENCE</scope>
    <source>
        <strain evidence="16">CCFEE 5810</strain>
    </source>
</reference>
<keyword evidence="7 14" id="KW-0732">Signal</keyword>
<evidence type="ECO:0000256" key="2">
    <source>
        <dbReference type="ARBA" id="ARBA00004613"/>
    </source>
</evidence>
<evidence type="ECO:0000256" key="3">
    <source>
        <dbReference type="ARBA" id="ARBA00004987"/>
    </source>
</evidence>
<dbReference type="InterPro" id="IPR013783">
    <property type="entry name" value="Ig-like_fold"/>
</dbReference>
<comment type="catalytic activity">
    <reaction evidence="1">
        <text>Hydrolysis of terminal, non-reducing beta-D-glucosyl residues with release of beta-D-glucose.</text>
        <dbReference type="EC" id="3.2.1.21"/>
    </reaction>
</comment>
<dbReference type="GO" id="GO:0008422">
    <property type="term" value="F:beta-glucosidase activity"/>
    <property type="evidence" value="ECO:0007669"/>
    <property type="project" value="UniProtKB-EC"/>
</dbReference>
<dbReference type="SUPFAM" id="SSF51445">
    <property type="entry name" value="(Trans)glycosidases"/>
    <property type="match status" value="1"/>
</dbReference>
<dbReference type="InterPro" id="IPR002772">
    <property type="entry name" value="Glyco_hydro_3_C"/>
</dbReference>
<evidence type="ECO:0000256" key="5">
    <source>
        <dbReference type="ARBA" id="ARBA00012744"/>
    </source>
</evidence>
<dbReference type="InterPro" id="IPR017853">
    <property type="entry name" value="GH"/>
</dbReference>
<evidence type="ECO:0000256" key="4">
    <source>
        <dbReference type="ARBA" id="ARBA00005336"/>
    </source>
</evidence>
<evidence type="ECO:0000256" key="1">
    <source>
        <dbReference type="ARBA" id="ARBA00000448"/>
    </source>
</evidence>
<keyword evidence="11" id="KW-0119">Carbohydrate metabolism</keyword>
<dbReference type="PANTHER" id="PTHR42715">
    <property type="entry name" value="BETA-GLUCOSIDASE"/>
    <property type="match status" value="1"/>
</dbReference>
<dbReference type="GO" id="GO:0005576">
    <property type="term" value="C:extracellular region"/>
    <property type="evidence" value="ECO:0007669"/>
    <property type="project" value="UniProtKB-SubCell"/>
</dbReference>
<dbReference type="PANTHER" id="PTHR42715:SF5">
    <property type="entry name" value="BETA-GLUCOSIDASE M-RELATED"/>
    <property type="match status" value="1"/>
</dbReference>
<evidence type="ECO:0000256" key="6">
    <source>
        <dbReference type="ARBA" id="ARBA00022525"/>
    </source>
</evidence>
<dbReference type="Gene3D" id="3.20.20.300">
    <property type="entry name" value="Glycoside hydrolase, family 3, N-terminal domain"/>
    <property type="match status" value="1"/>
</dbReference>
<keyword evidence="12" id="KW-0326">Glycosidase</keyword>
<feature type="chain" id="PRO_5042863841" description="beta-glucosidase" evidence="14">
    <location>
        <begin position="21"/>
        <end position="764"/>
    </location>
</feature>
<evidence type="ECO:0000256" key="8">
    <source>
        <dbReference type="ARBA" id="ARBA00022801"/>
    </source>
</evidence>
<dbReference type="AlphaFoldDB" id="A0AAN7W3U7"/>
<evidence type="ECO:0000256" key="7">
    <source>
        <dbReference type="ARBA" id="ARBA00022729"/>
    </source>
</evidence>
<sequence>MATLRSCSIAALSFVALAWGQGYTNESEVPYYGQSPPVYPTPEGTGGTDSAWQAAYSRAASIVSQMTLEEKVNVTRGHPGTCVGNSGNVTRLGIPALCFSDAPDGIRGQEFVSAFPAQIHVGATFDRDLMYRYGEALGAEFRGKGINVALLPVAGPLGRVARAGRNWEGFGADPYLSGMGMEGVVHGAQDQGVIAQAKHWLLNEQEYRRNPGSAGESISSNVDDRTLHELYAFPFMDALHAGVASIMCSYQRTNNSYGCQNSKLLNGILKTELGFQGFVTSDWAAQHAGVASANAGLDIVMPDGGYWGDNLTEAVTNGSVSDTRLNDMVTRIVAAYFHLNQDQGYPEVGVYPYNVQHEIIDVQANHASLIREVGSAGTVLVKNTNNTLPLRSPRFLNIFGYDAKLPDSPWTNPSRFGGGYEVNFGWSTLNGTMITGGGSGSSAPPYVVSPFQALQNRVVQDHGILRWDFDSVNPTVYANADACLVFINAYASESFDRTSLTDSFSDQLVHNVATNCSNTIVVVHSAGIRVVDSWIEHPNVTAVVFGLLPGQESGNSLIDVLYGDISPSGRLPFTVAKNESDYGNLLNSTIGSGPFPQDDFTEGLYIDYRHFDLYNITPRFEFGYGLSYTKFSYSHLSIFMAANASCNEYPPMLSNPTPQGGHPALWETLYTVSITLTNTGPVAGHEVPQLYISVPTAPIRQLRGFERVYLASNESATVTFPLTRRDLSVWDVVAQQWRLQHSSYPIVVGASSRDVRLSGSIQVS</sequence>
<comment type="similarity">
    <text evidence="4">Belongs to the glycosyl hydrolase 3 family.</text>
</comment>
<dbReference type="GO" id="GO:0030245">
    <property type="term" value="P:cellulose catabolic process"/>
    <property type="evidence" value="ECO:0007669"/>
    <property type="project" value="UniProtKB-KW"/>
</dbReference>
<evidence type="ECO:0000256" key="9">
    <source>
        <dbReference type="ARBA" id="ARBA00023001"/>
    </source>
</evidence>
<evidence type="ECO:0000256" key="14">
    <source>
        <dbReference type="SAM" id="SignalP"/>
    </source>
</evidence>